<keyword evidence="2" id="KW-1185">Reference proteome</keyword>
<gene>
    <name evidence="1" type="ORF">MQE35_03555</name>
</gene>
<dbReference type="Proteomes" id="UP000831290">
    <property type="component" value="Chromosome"/>
</dbReference>
<reference evidence="1" key="1">
    <citation type="submission" date="2022-03" db="EMBL/GenBank/DDBJ databases">
        <title>Description of Abyssus ytuae gen. nov., sp. nov., a novel member of the family Flavobacteriaceae isolated from the sediment of Mariana Trench.</title>
        <authorList>
            <person name="Zhang J."/>
            <person name="Xu X."/>
        </authorList>
    </citation>
    <scope>NUCLEOTIDE SEQUENCE</scope>
    <source>
        <strain evidence="1">MT3330</strain>
    </source>
</reference>
<proteinExistence type="predicted"/>
<evidence type="ECO:0008006" key="3">
    <source>
        <dbReference type="Google" id="ProtNLM"/>
    </source>
</evidence>
<dbReference type="KEGG" id="fbm:MQE35_03555"/>
<dbReference type="PROSITE" id="PS51257">
    <property type="entry name" value="PROKAR_LIPOPROTEIN"/>
    <property type="match status" value="1"/>
</dbReference>
<dbReference type="EMBL" id="CP094358">
    <property type="protein sequence ID" value="UOB18371.1"/>
    <property type="molecule type" value="Genomic_DNA"/>
</dbReference>
<name>A0A9E7CTN6_9FLAO</name>
<organism evidence="1 2">
    <name type="scientific">Abyssalbus ytuae</name>
    <dbReference type="NCBI Taxonomy" id="2926907"/>
    <lineage>
        <taxon>Bacteria</taxon>
        <taxon>Pseudomonadati</taxon>
        <taxon>Bacteroidota</taxon>
        <taxon>Flavobacteriia</taxon>
        <taxon>Flavobacteriales</taxon>
        <taxon>Flavobacteriaceae</taxon>
        <taxon>Abyssalbus</taxon>
    </lineage>
</organism>
<accession>A0A9E7CTN6</accession>
<evidence type="ECO:0000313" key="2">
    <source>
        <dbReference type="Proteomes" id="UP000831290"/>
    </source>
</evidence>
<dbReference type="AlphaFoldDB" id="A0A9E7CTN6"/>
<sequence length="157" mass="18386">MKKIYLLIGFLFLCSCNKEKSTFEIVPYNQLKKNVKMEFDLQYNKVPNKRAPAFAECSRIDKDCSCKVSSYKSLPLISNRMIVKACDVKFSIPMDYLHRVFVLDRDTIYIPYSKRGSMLVNGKPRSFSIDIDTINFIKYYGKEKIKYYSPALQRVNN</sequence>
<protein>
    <recommendedName>
        <fullName evidence="3">Lipoprotein</fullName>
    </recommendedName>
</protein>
<dbReference type="RefSeq" id="WP_255844542.1">
    <property type="nucleotide sequence ID" value="NZ_CP094358.1"/>
</dbReference>
<evidence type="ECO:0000313" key="1">
    <source>
        <dbReference type="EMBL" id="UOB18371.1"/>
    </source>
</evidence>